<dbReference type="Pfam" id="PF09250">
    <property type="entry name" value="Prim-Pol"/>
    <property type="match status" value="1"/>
</dbReference>
<feature type="domain" description="DNA primase/polymerase bifunctional N-terminal" evidence="1">
    <location>
        <begin position="2"/>
        <end position="44"/>
    </location>
</feature>
<organism evidence="2">
    <name type="scientific">marine sediment metagenome</name>
    <dbReference type="NCBI Taxonomy" id="412755"/>
    <lineage>
        <taxon>unclassified sequences</taxon>
        <taxon>metagenomes</taxon>
        <taxon>ecological metagenomes</taxon>
    </lineage>
</organism>
<proteinExistence type="predicted"/>
<comment type="caution">
    <text evidence="2">The sequence shown here is derived from an EMBL/GenBank/DDBJ whole genome shotgun (WGS) entry which is preliminary data.</text>
</comment>
<reference evidence="2" key="1">
    <citation type="journal article" date="2015" name="Nature">
        <title>Complex archaea that bridge the gap between prokaryotes and eukaryotes.</title>
        <authorList>
            <person name="Spang A."/>
            <person name="Saw J.H."/>
            <person name="Jorgensen S.L."/>
            <person name="Zaremba-Niedzwiedzka K."/>
            <person name="Martijn J."/>
            <person name="Lind A.E."/>
            <person name="van Eijk R."/>
            <person name="Schleper C."/>
            <person name="Guy L."/>
            <person name="Ettema T.J."/>
        </authorList>
    </citation>
    <scope>NUCLEOTIDE SEQUENCE</scope>
</reference>
<dbReference type="EMBL" id="LAZR01020744">
    <property type="protein sequence ID" value="KKL87768.1"/>
    <property type="molecule type" value="Genomic_DNA"/>
</dbReference>
<dbReference type="AlphaFoldDB" id="A0A0F9FNG5"/>
<protein>
    <recommendedName>
        <fullName evidence="1">DNA primase/polymerase bifunctional N-terminal domain-containing protein</fullName>
    </recommendedName>
</protein>
<dbReference type="InterPro" id="IPR015330">
    <property type="entry name" value="DNA_primase/pol_bifunc_N"/>
</dbReference>
<name>A0A0F9FNG5_9ZZZZ</name>
<accession>A0A0F9FNG5</accession>
<evidence type="ECO:0000259" key="1">
    <source>
        <dbReference type="Pfam" id="PF09250"/>
    </source>
</evidence>
<feature type="non-terminal residue" evidence="2">
    <location>
        <position position="1"/>
    </location>
</feature>
<gene>
    <name evidence="2" type="ORF">LCGC14_1931390</name>
</gene>
<evidence type="ECO:0000313" key="2">
    <source>
        <dbReference type="EMBL" id="KKL87768.1"/>
    </source>
</evidence>
<sequence>TGIDIRGNGYYVLLPPSIHPNRGIYSWSVGCEPWSLPLAEYPDWMRPEIPPLDKSKCSQSGIVRVAQEISASDRIKRASFYLSECDPAIQGLGGHDKLLWASVAMVHGFLLSDRETLAILSGEYNPRCIPEWDLSQSGDRKDFERKIKEARKLTPKFPKGWLLNDPAYATPIEPSLKVSEGALKMIRDFQEKKIKPEYIGPVTIATPNNFRSELEYFQNPPGLVGDICKWINKTALKKQPFITLACTLTFCGSLFGRKVRDYLGSRTNLYCMGIILSSGGKAHAPNQIRKLCEHAGCLDLLGGDEAASDAAIECRLERNPSTLFLWDEIGLLLSYIQSGSNPHLTRIVSLLMKLYSLAGTVYKGREYASDDKQRTIIQPCCCIYGTSTPSRFLEGITLDELQDGWLSRCLVFESDENPPKTRENYSEQVPSDISDLVNLWYFREINTTSGKGDIESFTAFQSRTGTALAKPPEQMIIATTKDAEHRFINFDNESIEIGKENPDLACLWAKTEENARKISIIIAAGTDFEKPIITGPIAEYSCRLIKYILTQFVNKTVPKIVSSKVDMNKQKILEIVKKSGIRGCLNRDITRSARWSTRKQRNELLGDLIESGEIITAPSPSGKGILFWTYENFQKITQ</sequence>